<dbReference type="InterPro" id="IPR010982">
    <property type="entry name" value="Lambda_DNA-bd_dom_sf"/>
</dbReference>
<dbReference type="SMART" id="SM00086">
    <property type="entry name" value="PAC"/>
    <property type="match status" value="2"/>
</dbReference>
<dbReference type="SUPFAM" id="SSF47413">
    <property type="entry name" value="lambda repressor-like DNA-binding domains"/>
    <property type="match status" value="1"/>
</dbReference>
<dbReference type="Proteomes" id="UP001269402">
    <property type="component" value="Unassembled WGS sequence"/>
</dbReference>
<dbReference type="PANTHER" id="PTHR43304:SF1">
    <property type="entry name" value="PAC DOMAIN-CONTAINING PROTEIN"/>
    <property type="match status" value="1"/>
</dbReference>
<dbReference type="PANTHER" id="PTHR43304">
    <property type="entry name" value="PHYTOCHROME-LIKE PROTEIN CPH1"/>
    <property type="match status" value="1"/>
</dbReference>
<dbReference type="SUPFAM" id="SSF55785">
    <property type="entry name" value="PYP-like sensor domain (PAS domain)"/>
    <property type="match status" value="2"/>
</dbReference>
<dbReference type="Gene3D" id="1.10.260.40">
    <property type="entry name" value="lambda repressor-like DNA-binding domains"/>
    <property type="match status" value="1"/>
</dbReference>
<evidence type="ECO:0000259" key="6">
    <source>
        <dbReference type="PROSITE" id="PS50112"/>
    </source>
</evidence>
<evidence type="ECO:0000313" key="9">
    <source>
        <dbReference type="EMBL" id="MDR9758390.1"/>
    </source>
</evidence>
<feature type="domain" description="HTH cro/C1-type" evidence="8">
    <location>
        <begin position="266"/>
        <end position="327"/>
    </location>
</feature>
<feature type="domain" description="PAC" evidence="7">
    <location>
        <begin position="83"/>
        <end position="135"/>
    </location>
</feature>
<dbReference type="NCBIfam" id="TIGR00229">
    <property type="entry name" value="sensory_box"/>
    <property type="match status" value="1"/>
</dbReference>
<evidence type="ECO:0000259" key="7">
    <source>
        <dbReference type="PROSITE" id="PS50113"/>
    </source>
</evidence>
<dbReference type="InterPro" id="IPR001387">
    <property type="entry name" value="Cro/C1-type_HTH"/>
</dbReference>
<dbReference type="PROSITE" id="PS50113">
    <property type="entry name" value="PAC"/>
    <property type="match status" value="1"/>
</dbReference>
<dbReference type="SMART" id="SM00530">
    <property type="entry name" value="HTH_XRE"/>
    <property type="match status" value="1"/>
</dbReference>
<dbReference type="InterPro" id="IPR001610">
    <property type="entry name" value="PAC"/>
</dbReference>
<keyword evidence="3" id="KW-0597">Phosphoprotein</keyword>
<evidence type="ECO:0000256" key="4">
    <source>
        <dbReference type="ARBA" id="ARBA00022679"/>
    </source>
</evidence>
<dbReference type="Pfam" id="PF08447">
    <property type="entry name" value="PAS_3"/>
    <property type="match status" value="2"/>
</dbReference>
<dbReference type="Pfam" id="PF01381">
    <property type="entry name" value="HTH_3"/>
    <property type="match status" value="1"/>
</dbReference>
<accession>A0AAW8NUS3</accession>
<dbReference type="InterPro" id="IPR013655">
    <property type="entry name" value="PAS_fold_3"/>
</dbReference>
<dbReference type="EMBL" id="JAVLSH010000001">
    <property type="protein sequence ID" value="MDR9758390.1"/>
    <property type="molecule type" value="Genomic_DNA"/>
</dbReference>
<evidence type="ECO:0000259" key="8">
    <source>
        <dbReference type="PROSITE" id="PS50943"/>
    </source>
</evidence>
<organism evidence="9 10">
    <name type="scientific">Rhizobium redzepovicii</name>
    <dbReference type="NCBI Taxonomy" id="2867518"/>
    <lineage>
        <taxon>Bacteria</taxon>
        <taxon>Pseudomonadati</taxon>
        <taxon>Pseudomonadota</taxon>
        <taxon>Alphaproteobacteria</taxon>
        <taxon>Hyphomicrobiales</taxon>
        <taxon>Rhizobiaceae</taxon>
        <taxon>Rhizobium/Agrobacterium group</taxon>
        <taxon>Rhizobium</taxon>
    </lineage>
</organism>
<comment type="catalytic activity">
    <reaction evidence="1">
        <text>ATP + protein L-histidine = ADP + protein N-phospho-L-histidine.</text>
        <dbReference type="EC" id="2.7.13.3"/>
    </reaction>
</comment>
<dbReference type="PROSITE" id="PS50943">
    <property type="entry name" value="HTH_CROC1"/>
    <property type="match status" value="1"/>
</dbReference>
<dbReference type="InterPro" id="IPR000014">
    <property type="entry name" value="PAS"/>
</dbReference>
<evidence type="ECO:0000313" key="10">
    <source>
        <dbReference type="Proteomes" id="UP001269402"/>
    </source>
</evidence>
<keyword evidence="5" id="KW-0418">Kinase</keyword>
<gene>
    <name evidence="9" type="ORF">RJJ37_01900</name>
</gene>
<evidence type="ECO:0000256" key="1">
    <source>
        <dbReference type="ARBA" id="ARBA00000085"/>
    </source>
</evidence>
<comment type="caution">
    <text evidence="9">The sequence shown here is derived from an EMBL/GenBank/DDBJ whole genome shotgun (WGS) entry which is preliminary data.</text>
</comment>
<name>A0AAW8NUS3_9HYPH</name>
<dbReference type="RefSeq" id="WP_165503940.1">
    <property type="nucleotide sequence ID" value="NZ_JAILYG010000015.1"/>
</dbReference>
<dbReference type="Gene3D" id="3.30.450.20">
    <property type="entry name" value="PAS domain"/>
    <property type="match status" value="2"/>
</dbReference>
<evidence type="ECO:0000256" key="2">
    <source>
        <dbReference type="ARBA" id="ARBA00012438"/>
    </source>
</evidence>
<dbReference type="PROSITE" id="PS50112">
    <property type="entry name" value="PAS"/>
    <property type="match status" value="1"/>
</dbReference>
<dbReference type="InterPro" id="IPR035965">
    <property type="entry name" value="PAS-like_dom_sf"/>
</dbReference>
<evidence type="ECO:0000256" key="3">
    <source>
        <dbReference type="ARBA" id="ARBA00022553"/>
    </source>
</evidence>
<reference evidence="10" key="1">
    <citation type="submission" date="2023-07" db="EMBL/GenBank/DDBJ databases">
        <title>Genomic characterization of faba bean (Vicia faba) microsymbionts in Mexican soils.</title>
        <authorList>
            <person name="Rivera Orduna F.N."/>
            <person name="Guevara-Luna J."/>
            <person name="Yan J."/>
            <person name="Arroyo-Herrera I."/>
            <person name="Li Y."/>
            <person name="Vasquez-Murrieta M.S."/>
            <person name="Wang E.T."/>
        </authorList>
    </citation>
    <scope>NUCLEOTIDE SEQUENCE [LARGE SCALE GENOMIC DNA]</scope>
    <source>
        <strain evidence="10">CH6</strain>
    </source>
</reference>
<dbReference type="CDD" id="cd00093">
    <property type="entry name" value="HTH_XRE"/>
    <property type="match status" value="1"/>
</dbReference>
<keyword evidence="10" id="KW-1185">Reference proteome</keyword>
<sequence>MPLRNAKTPEKRAQLIEVFLGAGTWTYDLITRELTWSDGLYRLVGLDPKAVAASFDLYESLVHPDDRLAHEEIVELAHANQLSSRRFRVIRPDGHLIWLESRFDRQYDRSGRLAILHGVVQDVTNDHKAQIAHNRAAAANASLRKLVGGEFWRADSQGKLLDYTNWMRFTGQTAEQLRDYDRLAAVHPDDRQHFRTTWQGAIEGKYKLDLSVRVRRHDGVFQRFENTAVPLLDNDGEIVEWHGVSKLVEDIPAKPNLQNAVCEVHIRAARAMLGWTAQELAERSGISFSTIRRMEADAHSVKAENVERARETLENHGITFLSEPKDVVTVTFAAKR</sequence>
<dbReference type="EC" id="2.7.13.3" evidence="2"/>
<dbReference type="CDD" id="cd00130">
    <property type="entry name" value="PAS"/>
    <property type="match status" value="2"/>
</dbReference>
<dbReference type="GO" id="GO:0004673">
    <property type="term" value="F:protein histidine kinase activity"/>
    <property type="evidence" value="ECO:0007669"/>
    <property type="project" value="UniProtKB-EC"/>
</dbReference>
<dbReference type="InterPro" id="IPR000700">
    <property type="entry name" value="PAS-assoc_C"/>
</dbReference>
<protein>
    <recommendedName>
        <fullName evidence="2">histidine kinase</fullName>
        <ecNumber evidence="2">2.7.13.3</ecNumber>
    </recommendedName>
</protein>
<dbReference type="Gene3D" id="2.10.70.100">
    <property type="match status" value="1"/>
</dbReference>
<dbReference type="InterPro" id="IPR052162">
    <property type="entry name" value="Sensor_kinase/Photoreceptor"/>
</dbReference>
<evidence type="ECO:0000256" key="5">
    <source>
        <dbReference type="ARBA" id="ARBA00022777"/>
    </source>
</evidence>
<proteinExistence type="predicted"/>
<dbReference type="AlphaFoldDB" id="A0AAW8NUS3"/>
<keyword evidence="4" id="KW-0808">Transferase</keyword>
<feature type="domain" description="PAS" evidence="6">
    <location>
        <begin position="8"/>
        <end position="81"/>
    </location>
</feature>
<dbReference type="GO" id="GO:0003677">
    <property type="term" value="F:DNA binding"/>
    <property type="evidence" value="ECO:0007669"/>
    <property type="project" value="InterPro"/>
</dbReference>